<proteinExistence type="predicted"/>
<gene>
    <name evidence="2" type="ordered locus">Hipma_1588</name>
</gene>
<dbReference type="EMBL" id="CP002606">
    <property type="protein sequence ID" value="AEA34543.1"/>
    <property type="molecule type" value="Genomic_DNA"/>
</dbReference>
<evidence type="ECO:0000313" key="3">
    <source>
        <dbReference type="Proteomes" id="UP000008139"/>
    </source>
</evidence>
<evidence type="ECO:0000259" key="1">
    <source>
        <dbReference type="Pfam" id="PF02954"/>
    </source>
</evidence>
<dbReference type="Pfam" id="PF02954">
    <property type="entry name" value="HTH_8"/>
    <property type="match status" value="1"/>
</dbReference>
<dbReference type="KEGG" id="hmr:Hipma_1588"/>
<organism evidence="2 3">
    <name type="scientific">Hippea maritima (strain ATCC 700847 / DSM 10411 / MH2)</name>
    <dbReference type="NCBI Taxonomy" id="760142"/>
    <lineage>
        <taxon>Bacteria</taxon>
        <taxon>Pseudomonadati</taxon>
        <taxon>Campylobacterota</taxon>
        <taxon>Desulfurellia</taxon>
        <taxon>Desulfurellales</taxon>
        <taxon>Hippeaceae</taxon>
        <taxon>Hippea</taxon>
    </lineage>
</organism>
<dbReference type="AlphaFoldDB" id="F2LU80"/>
<dbReference type="STRING" id="760142.Hipma_1588"/>
<name>F2LU80_HIPMA</name>
<dbReference type="SUPFAM" id="SSF46689">
    <property type="entry name" value="Homeodomain-like"/>
    <property type="match status" value="1"/>
</dbReference>
<sequence length="122" mass="13605">MDSIYHTLRKSNPASARILVRKVLEKNNGNVSKTARILGISRATVRRARDGELNDLSRRPKNIRKKIDCSLEKLIVDVKATINSPPKGLINSPRHPLIFVSLSSYQIPPHSSTPFPNLATNI</sequence>
<keyword evidence="3" id="KW-1185">Reference proteome</keyword>
<dbReference type="InParanoid" id="F2LU80"/>
<reference evidence="2 3" key="1">
    <citation type="journal article" date="2011" name="Stand. Genomic Sci.">
        <title>Complete genome sequence of the thermophilic sulfur-reducer Hippea maritima type strain (MH(2)).</title>
        <authorList>
            <person name="Huntemann M."/>
            <person name="Lu M."/>
            <person name="Nolan M."/>
            <person name="Lapidus A."/>
            <person name="Lucas S."/>
            <person name="Hammon N."/>
            <person name="Deshpande S."/>
            <person name="Cheng J.F."/>
            <person name="Tapia R."/>
            <person name="Han C."/>
            <person name="Goodwin L."/>
            <person name="Pitluck S."/>
            <person name="Liolios K."/>
            <person name="Pagani I."/>
            <person name="Ivanova N."/>
            <person name="Ovchinikova G."/>
            <person name="Pati A."/>
            <person name="Chen A."/>
            <person name="Palaniappan K."/>
            <person name="Land M."/>
            <person name="Hauser L."/>
            <person name="Jeffries C.D."/>
            <person name="Detter J.C."/>
            <person name="Brambilla E.M."/>
            <person name="Rohde M."/>
            <person name="Spring S."/>
            <person name="Goker M."/>
            <person name="Woyke T."/>
            <person name="Bristow J."/>
            <person name="Eisen J.A."/>
            <person name="Markowitz V."/>
            <person name="Hugenholtz P."/>
            <person name="Kyrpides N.C."/>
            <person name="Klenk H.P."/>
            <person name="Mavromatis K."/>
        </authorList>
    </citation>
    <scope>NUCLEOTIDE SEQUENCE [LARGE SCALE GENOMIC DNA]</scope>
    <source>
        <strain evidence="3">ATCC 700847 / DSM 10411 / MH2</strain>
    </source>
</reference>
<dbReference type="HOGENOM" id="CLU_164671_0_0_7"/>
<reference evidence="3" key="2">
    <citation type="submission" date="2011-03" db="EMBL/GenBank/DDBJ databases">
        <title>The complete genome of Hippea maritima DSM 10411.</title>
        <authorList>
            <consortium name="US DOE Joint Genome Institute (JGI-PGF)"/>
            <person name="Lucas S."/>
            <person name="Copeland A."/>
            <person name="Lapidus A."/>
            <person name="Bruce D."/>
            <person name="Goodwin L."/>
            <person name="Pitluck S."/>
            <person name="Peters L."/>
            <person name="Kyrpides N."/>
            <person name="Mavromatis K."/>
            <person name="Pagani I."/>
            <person name="Ivanova N."/>
            <person name="Mikhailova N."/>
            <person name="Lu M."/>
            <person name="Detter J.C."/>
            <person name="Tapia R."/>
            <person name="Han C."/>
            <person name="Land M."/>
            <person name="Hauser L."/>
            <person name="Markowitz V."/>
            <person name="Cheng J.-F."/>
            <person name="Hugenholtz P."/>
            <person name="Woyke T."/>
            <person name="Wu D."/>
            <person name="Spring S."/>
            <person name="Schroeder M."/>
            <person name="Brambilla E."/>
            <person name="Klenk H.-P."/>
            <person name="Eisen J.A."/>
        </authorList>
    </citation>
    <scope>NUCLEOTIDE SEQUENCE [LARGE SCALE GENOMIC DNA]</scope>
    <source>
        <strain evidence="3">ATCC 700847 / DSM 10411 / MH2</strain>
    </source>
</reference>
<dbReference type="eggNOG" id="COG2204">
    <property type="taxonomic scope" value="Bacteria"/>
</dbReference>
<accession>F2LU80</accession>
<dbReference type="Proteomes" id="UP000008139">
    <property type="component" value="Chromosome"/>
</dbReference>
<evidence type="ECO:0000313" key="2">
    <source>
        <dbReference type="EMBL" id="AEA34543.1"/>
    </source>
</evidence>
<protein>
    <submittedName>
        <fullName evidence="2">Helix-turn-helix Fis-type</fullName>
    </submittedName>
</protein>
<dbReference type="InterPro" id="IPR009057">
    <property type="entry name" value="Homeodomain-like_sf"/>
</dbReference>
<dbReference type="InterPro" id="IPR002197">
    <property type="entry name" value="HTH_Fis"/>
</dbReference>
<dbReference type="Gene3D" id="1.10.10.60">
    <property type="entry name" value="Homeodomain-like"/>
    <property type="match status" value="1"/>
</dbReference>
<feature type="domain" description="DNA binding HTH" evidence="1">
    <location>
        <begin position="19"/>
        <end position="48"/>
    </location>
</feature>
<dbReference type="GO" id="GO:0043565">
    <property type="term" value="F:sequence-specific DNA binding"/>
    <property type="evidence" value="ECO:0007669"/>
    <property type="project" value="InterPro"/>
</dbReference>